<proteinExistence type="evidence at transcript level"/>
<organism evidence="1">
    <name type="scientific">Babesia bovis</name>
    <dbReference type="NCBI Taxonomy" id="5865"/>
    <lineage>
        <taxon>Eukaryota</taxon>
        <taxon>Sar</taxon>
        <taxon>Alveolata</taxon>
        <taxon>Apicomplexa</taxon>
        <taxon>Aconoidasida</taxon>
        <taxon>Piroplasmida</taxon>
        <taxon>Babesiidae</taxon>
        <taxon>Babesia</taxon>
    </lineage>
</organism>
<reference evidence="1" key="1">
    <citation type="journal article" date="2014" name="BMC Genomics">
        <title>The Babesia bovis gene and promoter model: an update from full-length EST analysis.</title>
        <authorList>
            <person name="Yamagishi J."/>
            <person name="Wakaguri H."/>
            <person name="Yokoyama N."/>
            <person name="Yamashita R."/>
            <person name="Suzuki Y."/>
            <person name="Xuan X."/>
            <person name="Igarashi I."/>
        </authorList>
    </citation>
    <scope>NUCLEOTIDE SEQUENCE</scope>
    <source>
        <strain evidence="1">Texas</strain>
    </source>
</reference>
<dbReference type="AlphaFoldDB" id="S6AZU7"/>
<dbReference type="VEuPathDB" id="PiroplasmaDB:BBOV_I000145"/>
<evidence type="ECO:0000313" key="1">
    <source>
        <dbReference type="EMBL" id="BAN64578.1"/>
    </source>
</evidence>
<accession>S6AZU7</accession>
<dbReference type="EMBL" id="AK440784">
    <property type="protein sequence ID" value="BAN64578.1"/>
    <property type="molecule type" value="mRNA"/>
</dbReference>
<name>S6AZU7_BABBO</name>
<protein>
    <submittedName>
        <fullName evidence="1">Uncharacterized protein</fullName>
    </submittedName>
</protein>
<sequence>MRIFASFRTEDDILLQSVLGILKFPRYKGYDISQKAVLSICFFRHRVQIYRTLCITIEVGRWLINSEWMNNMKIS</sequence>